<dbReference type="AlphaFoldDB" id="A0A9W5ATQ9"/>
<accession>A0A9W5ATQ9</accession>
<name>A0A9W5ATQ9_CAMHY</name>
<dbReference type="Proteomes" id="UP000052257">
    <property type="component" value="Unassembled WGS sequence"/>
</dbReference>
<evidence type="ECO:0000313" key="2">
    <source>
        <dbReference type="Proteomes" id="UP000052257"/>
    </source>
</evidence>
<comment type="caution">
    <text evidence="1">The sequence shown here is derived from an EMBL/GenBank/DDBJ whole genome shotgun (WGS) entry which is preliminary data.</text>
</comment>
<protein>
    <submittedName>
        <fullName evidence="1">Uncharacterized protein</fullName>
    </submittedName>
</protein>
<dbReference type="RefSeq" id="WP_059431265.1">
    <property type="nucleotide sequence ID" value="NZ_FAUW01000004.1"/>
</dbReference>
<dbReference type="Pfam" id="PF20471">
    <property type="entry name" value="DUF6716"/>
    <property type="match status" value="1"/>
</dbReference>
<dbReference type="InterPro" id="IPR046561">
    <property type="entry name" value="DUF6716"/>
</dbReference>
<gene>
    <name evidence="1" type="ORF">ERS739220_01609</name>
</gene>
<dbReference type="EMBL" id="FAUW01000004">
    <property type="protein sequence ID" value="CUU85625.1"/>
    <property type="molecule type" value="Genomic_DNA"/>
</dbReference>
<proteinExistence type="predicted"/>
<organism evidence="1 2">
    <name type="scientific">Campylobacter hyointestinalis subsp. hyointestinalis</name>
    <dbReference type="NCBI Taxonomy" id="91352"/>
    <lineage>
        <taxon>Bacteria</taxon>
        <taxon>Pseudomonadati</taxon>
        <taxon>Campylobacterota</taxon>
        <taxon>Epsilonproteobacteria</taxon>
        <taxon>Campylobacterales</taxon>
        <taxon>Campylobacteraceae</taxon>
        <taxon>Campylobacter</taxon>
    </lineage>
</organism>
<sequence length="328" mass="38504">MNIYCYQENYKKPIKTITNILKSVNRDDIHIVGAKNTILNEHIKNNLDKIIVSLYPGIIFNQPWAIIGRLRADIVLLNSQKDYNELKKICDIFKVPFNGFLLGAAYYNKQKHIKEIYNKKYIVFFEQIDIPKSKPNRLRLLDKLCKFARQNPSRSLLIRSRAEYDKDELSLKNLSKDMSLPSNLSFTDIETSLLIENLDLALSISSSTCIEAILAGKKCIICDDFGYKDTFLGFYKNSGIVRKLENIDLTSYQVISRKWKRQNISNPYDIKNINKLIAKLYQVKKRKININKNIFIWIKLVFYYHKLFLKNPWITYIKIKRTLNIIGE</sequence>
<dbReference type="SUPFAM" id="SSF53756">
    <property type="entry name" value="UDP-Glycosyltransferase/glycogen phosphorylase"/>
    <property type="match status" value="1"/>
</dbReference>
<evidence type="ECO:0000313" key="1">
    <source>
        <dbReference type="EMBL" id="CUU85625.1"/>
    </source>
</evidence>
<reference evidence="1 2" key="1">
    <citation type="submission" date="2015-11" db="EMBL/GenBank/DDBJ databases">
        <authorList>
            <consortium name="Pathogen Informatics"/>
        </authorList>
    </citation>
    <scope>NUCLEOTIDE SEQUENCE [LARGE SCALE GENOMIC DNA]</scope>
    <source>
        <strain evidence="1 2">006A-0191</strain>
    </source>
</reference>